<protein>
    <submittedName>
        <fullName evidence="1">Uncharacterized protein</fullName>
    </submittedName>
</protein>
<evidence type="ECO:0000313" key="2">
    <source>
        <dbReference type="Proteomes" id="UP000634136"/>
    </source>
</evidence>
<organism evidence="1 2">
    <name type="scientific">Senna tora</name>
    <dbReference type="NCBI Taxonomy" id="362788"/>
    <lineage>
        <taxon>Eukaryota</taxon>
        <taxon>Viridiplantae</taxon>
        <taxon>Streptophyta</taxon>
        <taxon>Embryophyta</taxon>
        <taxon>Tracheophyta</taxon>
        <taxon>Spermatophyta</taxon>
        <taxon>Magnoliopsida</taxon>
        <taxon>eudicotyledons</taxon>
        <taxon>Gunneridae</taxon>
        <taxon>Pentapetalae</taxon>
        <taxon>rosids</taxon>
        <taxon>fabids</taxon>
        <taxon>Fabales</taxon>
        <taxon>Fabaceae</taxon>
        <taxon>Caesalpinioideae</taxon>
        <taxon>Cassia clade</taxon>
        <taxon>Senna</taxon>
    </lineage>
</organism>
<gene>
    <name evidence="1" type="ORF">G2W53_042984</name>
</gene>
<dbReference type="Proteomes" id="UP000634136">
    <property type="component" value="Unassembled WGS sequence"/>
</dbReference>
<name>A0A834SGY9_9FABA</name>
<proteinExistence type="predicted"/>
<evidence type="ECO:0000313" key="1">
    <source>
        <dbReference type="EMBL" id="KAF7803873.1"/>
    </source>
</evidence>
<accession>A0A834SGY9</accession>
<keyword evidence="2" id="KW-1185">Reference proteome</keyword>
<dbReference type="AlphaFoldDB" id="A0A834SGY9"/>
<comment type="caution">
    <text evidence="1">The sequence shown here is derived from an EMBL/GenBank/DDBJ whole genome shotgun (WGS) entry which is preliminary data.</text>
</comment>
<dbReference type="EMBL" id="JAAIUW010000013">
    <property type="protein sequence ID" value="KAF7803873.1"/>
    <property type="molecule type" value="Genomic_DNA"/>
</dbReference>
<reference evidence="1" key="1">
    <citation type="submission" date="2020-09" db="EMBL/GenBank/DDBJ databases">
        <title>Genome-Enabled Discovery of Anthraquinone Biosynthesis in Senna tora.</title>
        <authorList>
            <person name="Kang S.-H."/>
            <person name="Pandey R.P."/>
            <person name="Lee C.-M."/>
            <person name="Sim J.-S."/>
            <person name="Jeong J.-T."/>
            <person name="Choi B.-S."/>
            <person name="Jung M."/>
            <person name="Ginzburg D."/>
            <person name="Zhao K."/>
            <person name="Won S.Y."/>
            <person name="Oh T.-J."/>
            <person name="Yu Y."/>
            <person name="Kim N.-H."/>
            <person name="Lee O.R."/>
            <person name="Lee T.-H."/>
            <person name="Bashyal P."/>
            <person name="Kim T.-S."/>
            <person name="Lee W.-H."/>
            <person name="Kawkins C."/>
            <person name="Kim C.-K."/>
            <person name="Kim J.S."/>
            <person name="Ahn B.O."/>
            <person name="Rhee S.Y."/>
            <person name="Sohng J.K."/>
        </authorList>
    </citation>
    <scope>NUCLEOTIDE SEQUENCE</scope>
    <source>
        <tissue evidence="1">Leaf</tissue>
    </source>
</reference>
<sequence length="22" mass="2636">MEVRVVVENETQSNRNIKIDYV</sequence>